<dbReference type="Gene3D" id="3.40.50.150">
    <property type="entry name" value="Vaccinia Virus protein VP39"/>
    <property type="match status" value="1"/>
</dbReference>
<dbReference type="EMBL" id="VWSH01000002">
    <property type="protein sequence ID" value="KAA5534859.1"/>
    <property type="molecule type" value="Genomic_DNA"/>
</dbReference>
<keyword evidence="3" id="KW-1185">Reference proteome</keyword>
<dbReference type="PANTHER" id="PTHR43464">
    <property type="entry name" value="METHYLTRANSFERASE"/>
    <property type="match status" value="1"/>
</dbReference>
<feature type="domain" description="Methyltransferase" evidence="1">
    <location>
        <begin position="56"/>
        <end position="150"/>
    </location>
</feature>
<dbReference type="InterPro" id="IPR041698">
    <property type="entry name" value="Methyltransf_25"/>
</dbReference>
<dbReference type="Proteomes" id="UP000323632">
    <property type="component" value="Unassembled WGS sequence"/>
</dbReference>
<keyword evidence="2" id="KW-0808">Transferase</keyword>
<organism evidence="2 3">
    <name type="scientific">Taibaiella lutea</name>
    <dbReference type="NCBI Taxonomy" id="2608001"/>
    <lineage>
        <taxon>Bacteria</taxon>
        <taxon>Pseudomonadati</taxon>
        <taxon>Bacteroidota</taxon>
        <taxon>Chitinophagia</taxon>
        <taxon>Chitinophagales</taxon>
        <taxon>Chitinophagaceae</taxon>
        <taxon>Taibaiella</taxon>
    </lineage>
</organism>
<dbReference type="AlphaFoldDB" id="A0A5M6CNY0"/>
<dbReference type="SUPFAM" id="SSF53335">
    <property type="entry name" value="S-adenosyl-L-methionine-dependent methyltransferases"/>
    <property type="match status" value="1"/>
</dbReference>
<evidence type="ECO:0000313" key="3">
    <source>
        <dbReference type="Proteomes" id="UP000323632"/>
    </source>
</evidence>
<dbReference type="Pfam" id="PF13649">
    <property type="entry name" value="Methyltransf_25"/>
    <property type="match status" value="1"/>
</dbReference>
<dbReference type="GO" id="GO:0032259">
    <property type="term" value="P:methylation"/>
    <property type="evidence" value="ECO:0007669"/>
    <property type="project" value="UniProtKB-KW"/>
</dbReference>
<gene>
    <name evidence="2" type="ORF">F0919_09660</name>
</gene>
<keyword evidence="2" id="KW-0489">Methyltransferase</keyword>
<dbReference type="InterPro" id="IPR029063">
    <property type="entry name" value="SAM-dependent_MTases_sf"/>
</dbReference>
<name>A0A5M6CNY0_9BACT</name>
<dbReference type="RefSeq" id="WP_150032538.1">
    <property type="nucleotide sequence ID" value="NZ_VWSH01000002.1"/>
</dbReference>
<proteinExistence type="predicted"/>
<accession>A0A5M6CNY0</accession>
<evidence type="ECO:0000259" key="1">
    <source>
        <dbReference type="Pfam" id="PF13649"/>
    </source>
</evidence>
<dbReference type="PANTHER" id="PTHR43464:SF82">
    <property type="entry name" value="METHYLTRANSFERASE DOMAIN-CONTAINING PROTEIN"/>
    <property type="match status" value="1"/>
</dbReference>
<dbReference type="CDD" id="cd02440">
    <property type="entry name" value="AdoMet_MTases"/>
    <property type="match status" value="1"/>
</dbReference>
<reference evidence="2 3" key="1">
    <citation type="submission" date="2019-09" db="EMBL/GenBank/DDBJ databases">
        <title>Genome sequence and assembly of Taibaiella sp.</title>
        <authorList>
            <person name="Chhetri G."/>
        </authorList>
    </citation>
    <scope>NUCLEOTIDE SEQUENCE [LARGE SCALE GENOMIC DNA]</scope>
    <source>
        <strain evidence="2 3">KVB11</strain>
    </source>
</reference>
<comment type="caution">
    <text evidence="2">The sequence shown here is derived from an EMBL/GenBank/DDBJ whole genome shotgun (WGS) entry which is preliminary data.</text>
</comment>
<protein>
    <submittedName>
        <fullName evidence="2">Class I SAM-dependent methyltransferase</fullName>
    </submittedName>
</protein>
<dbReference type="GO" id="GO:0008168">
    <property type="term" value="F:methyltransferase activity"/>
    <property type="evidence" value="ECO:0007669"/>
    <property type="project" value="UniProtKB-KW"/>
</dbReference>
<sequence>MNIPQNYKAINKDAWNKRTDVHVSSSFYDVEGFFNGASSLQTTESALLGDIHGKSVLHLQCHFGMDTLSMARMGASVTGVDLSDKAIEKAEELNRTLGLNARFICCDLYDLEQNLDEQFDVVFTTYGTIGWLPDLEKWGAIIQRFLKPGGKFVFAEFHPVMWMFDNQLEKIEYSYFNREAIVEDSTGTYTDRNAQIEYTEISWNHSLDEVFSALLHHGISIEQFREYDFSHYNCFSNLKQIAPDKYQHSDVGGKIPMMYSIVGRKCN</sequence>
<evidence type="ECO:0000313" key="2">
    <source>
        <dbReference type="EMBL" id="KAA5534859.1"/>
    </source>
</evidence>